<dbReference type="GO" id="GO:0006813">
    <property type="term" value="P:potassium ion transport"/>
    <property type="evidence" value="ECO:0007669"/>
    <property type="project" value="UniProtKB-KW"/>
</dbReference>
<keyword evidence="14" id="KW-0548">Nucleotidyltransferase</keyword>
<feature type="transmembrane region" description="Helical" evidence="10">
    <location>
        <begin position="75"/>
        <end position="99"/>
    </location>
</feature>
<feature type="transmembrane region" description="Helical" evidence="10">
    <location>
        <begin position="289"/>
        <end position="308"/>
    </location>
</feature>
<comment type="similarity">
    <text evidence="9">Belongs to the monovalent cation:proton antiporter 2 (CPA2) transporter (TC 2.A.37) family. CHX (TC 2.A.37.4) subfamily.</text>
</comment>
<feature type="transmembrane region" description="Helical" evidence="10">
    <location>
        <begin position="433"/>
        <end position="455"/>
    </location>
</feature>
<dbReference type="Proteomes" id="UP000237000">
    <property type="component" value="Unassembled WGS sequence"/>
</dbReference>
<dbReference type="InterPro" id="IPR038770">
    <property type="entry name" value="Na+/solute_symporter_sf"/>
</dbReference>
<evidence type="ECO:0000256" key="10">
    <source>
        <dbReference type="SAM" id="Phobius"/>
    </source>
</evidence>
<keyword evidence="3" id="KW-0633">Potassium transport</keyword>
<comment type="caution">
    <text evidence="14">The sequence shown here is derived from an EMBL/GenBank/DDBJ whole genome shotgun (WGS) entry which is preliminary data.</text>
</comment>
<dbReference type="InterPro" id="IPR050794">
    <property type="entry name" value="CPA2_transporter"/>
</dbReference>
<keyword evidence="15" id="KW-1185">Reference proteome</keyword>
<evidence type="ECO:0000256" key="6">
    <source>
        <dbReference type="ARBA" id="ARBA00022989"/>
    </source>
</evidence>
<keyword evidence="7" id="KW-0406">Ion transport</keyword>
<feature type="transmembrane region" description="Helical" evidence="10">
    <location>
        <begin position="340"/>
        <end position="359"/>
    </location>
</feature>
<evidence type="ECO:0000256" key="8">
    <source>
        <dbReference type="ARBA" id="ARBA00023136"/>
    </source>
</evidence>
<evidence type="ECO:0000313" key="14">
    <source>
        <dbReference type="EMBL" id="PON99403.1"/>
    </source>
</evidence>
<evidence type="ECO:0000313" key="15">
    <source>
        <dbReference type="Proteomes" id="UP000237000"/>
    </source>
</evidence>
<dbReference type="Pfam" id="PF23256">
    <property type="entry name" value="CHX17_2nd"/>
    <property type="match status" value="1"/>
</dbReference>
<evidence type="ECO:0000256" key="4">
    <source>
        <dbReference type="ARBA" id="ARBA00022692"/>
    </source>
</evidence>
<keyword evidence="6 10" id="KW-1133">Transmembrane helix</keyword>
<name>A0A2P5FNU4_TREOI</name>
<dbReference type="Gene3D" id="1.20.1530.20">
    <property type="match status" value="1"/>
</dbReference>
<dbReference type="Pfam" id="PF23259">
    <property type="entry name" value="CHX17_C"/>
    <property type="match status" value="1"/>
</dbReference>
<dbReference type="Gene3D" id="3.40.50.12370">
    <property type="match status" value="1"/>
</dbReference>
<protein>
    <submittedName>
        <fullName evidence="14">DNA-directed DNA polymerase</fullName>
    </submittedName>
</protein>
<dbReference type="PANTHER" id="PTHR32468">
    <property type="entry name" value="CATION/H + ANTIPORTER"/>
    <property type="match status" value="1"/>
</dbReference>
<proteinExistence type="inferred from homology"/>
<evidence type="ECO:0000256" key="5">
    <source>
        <dbReference type="ARBA" id="ARBA00022958"/>
    </source>
</evidence>
<reference evidence="15" key="1">
    <citation type="submission" date="2016-06" db="EMBL/GenBank/DDBJ databases">
        <title>Parallel loss of symbiosis genes in relatives of nitrogen-fixing non-legume Parasponia.</title>
        <authorList>
            <person name="Van Velzen R."/>
            <person name="Holmer R."/>
            <person name="Bu F."/>
            <person name="Rutten L."/>
            <person name="Van Zeijl A."/>
            <person name="Liu W."/>
            <person name="Santuari L."/>
            <person name="Cao Q."/>
            <person name="Sharma T."/>
            <person name="Shen D."/>
            <person name="Roswanjaya Y."/>
            <person name="Wardhani T."/>
            <person name="Kalhor M.S."/>
            <person name="Jansen J."/>
            <person name="Van den Hoogen J."/>
            <person name="Gungor B."/>
            <person name="Hartog M."/>
            <person name="Hontelez J."/>
            <person name="Verver J."/>
            <person name="Yang W.-C."/>
            <person name="Schijlen E."/>
            <person name="Repin R."/>
            <person name="Schilthuizen M."/>
            <person name="Schranz E."/>
            <person name="Heidstra R."/>
            <person name="Miyata K."/>
            <person name="Fedorova E."/>
            <person name="Kohlen W."/>
            <person name="Bisseling T."/>
            <person name="Smit S."/>
            <person name="Geurts R."/>
        </authorList>
    </citation>
    <scope>NUCLEOTIDE SEQUENCE [LARGE SCALE GENOMIC DNA]</scope>
    <source>
        <strain evidence="15">cv. RG33-2</strain>
    </source>
</reference>
<dbReference type="InParanoid" id="A0A2P5FNU4"/>
<dbReference type="Pfam" id="PF00999">
    <property type="entry name" value="Na_H_Exchanger"/>
    <property type="match status" value="1"/>
</dbReference>
<dbReference type="InterPro" id="IPR057291">
    <property type="entry name" value="CHX17_2nd"/>
</dbReference>
<keyword evidence="14" id="KW-0239">DNA-directed DNA polymerase</keyword>
<feature type="domain" description="Cation/H(+) antiporter central" evidence="12">
    <location>
        <begin position="510"/>
        <end position="638"/>
    </location>
</feature>
<keyword evidence="8 10" id="KW-0472">Membrane</keyword>
<sequence>MDLFNTSVRSIIPIPLCNAFPARTHSVGLWNKSDAWQLNFTLPLVNFTLPLQNYTMPVFEMEMFTIFWVTQLSHFFLKMIGLPMFVAELLAGVFLGYGVAVKFIQKYAITVFRLNNQDIIGTISLFAYTMFIFLSGVKMDLSIVFRTGSKAFHTGSLAMVAPLLLGAGAQLLLSRYFQLNKQENLQLMFVLTTHSLTSFPVIACLLEDLKIFNSELGRLGLSSSIISDILGVVLTTLATLAKVWDKSLGLAILDLFLVVAFVLVVIYVARPAMMWMVSQTPEGRPVKKVYISIIILAVLGSAMLSDWYHMTLVFGPMILGLAVPDGPPLGSALVKKFDPMVSGVFMPIFVTIAMIKANPEDLNLNTKVAKANALLVLVTVLAKFVFSFIPPMLSRMPFKDALAIAFIMSYKGVVEMASYGIARDSKVIDLEVYCFVMATIFVTAIVVPFAVRYLYDPMRKYAGYQKRNIMQSAANDAELRIVTCINRPDNTAAMINLLDVSCPTKEGPIAVYVLHLIELLGRATPVFISHQLQKKTLSNYSYSENVILSFSHFQRENHGSAYVNVFTAISPTDYMHEDICTLALDKLASLIVVPFHKKWSLDGLTIESEDLTLRSINCSVMERAPCSVAILVDRGQSESVESMASRQASYRVAMIFLGGSDDREALTFAKRMVKDSCITLTLVHFVSTAADQDREIKQWEKVLDHEVLKEIIQNHNQDDQDGANVGHHGSVGYVREMVKDGTETATSLRSMADDYELFIVGRRYKQKSNLTSGLEEWSELPELGVVGDLLASTDFTTKASVLIVQQQKTS</sequence>
<evidence type="ECO:0000256" key="3">
    <source>
        <dbReference type="ARBA" id="ARBA00022538"/>
    </source>
</evidence>
<dbReference type="InterPro" id="IPR006153">
    <property type="entry name" value="Cation/H_exchanger_TM"/>
</dbReference>
<dbReference type="GO" id="GO:1902600">
    <property type="term" value="P:proton transmembrane transport"/>
    <property type="evidence" value="ECO:0007669"/>
    <property type="project" value="InterPro"/>
</dbReference>
<evidence type="ECO:0000256" key="9">
    <source>
        <dbReference type="ARBA" id="ARBA00038341"/>
    </source>
</evidence>
<feature type="transmembrane region" description="Helical" evidence="10">
    <location>
        <begin position="151"/>
        <end position="173"/>
    </location>
</feature>
<evidence type="ECO:0000259" key="11">
    <source>
        <dbReference type="Pfam" id="PF00999"/>
    </source>
</evidence>
<dbReference type="PANTHER" id="PTHR32468:SF165">
    <property type="entry name" value="CATION_H(+) ANTIPORTER 3-LIKE"/>
    <property type="match status" value="1"/>
</dbReference>
<dbReference type="GO" id="GO:0015297">
    <property type="term" value="F:antiporter activity"/>
    <property type="evidence" value="ECO:0007669"/>
    <property type="project" value="InterPro"/>
</dbReference>
<feature type="transmembrane region" description="Helical" evidence="10">
    <location>
        <begin position="371"/>
        <end position="389"/>
    </location>
</feature>
<dbReference type="GO" id="GO:0012505">
    <property type="term" value="C:endomembrane system"/>
    <property type="evidence" value="ECO:0007669"/>
    <property type="project" value="TreeGrafter"/>
</dbReference>
<dbReference type="EMBL" id="JXTC01000019">
    <property type="protein sequence ID" value="PON99403.1"/>
    <property type="molecule type" value="Genomic_DNA"/>
</dbReference>
<dbReference type="OrthoDB" id="1938353at2759"/>
<feature type="transmembrane region" description="Helical" evidence="10">
    <location>
        <begin position="247"/>
        <end position="269"/>
    </location>
</feature>
<dbReference type="GO" id="GO:0006885">
    <property type="term" value="P:regulation of pH"/>
    <property type="evidence" value="ECO:0007669"/>
    <property type="project" value="TreeGrafter"/>
</dbReference>
<evidence type="ECO:0000259" key="13">
    <source>
        <dbReference type="Pfam" id="PF23259"/>
    </source>
</evidence>
<feature type="domain" description="Cation/H+ exchanger transmembrane" evidence="11">
    <location>
        <begin position="76"/>
        <end position="451"/>
    </location>
</feature>
<gene>
    <name evidence="14" type="ORF">TorRG33x02_049460</name>
</gene>
<feature type="transmembrane region" description="Helical" evidence="10">
    <location>
        <begin position="119"/>
        <end position="139"/>
    </location>
</feature>
<evidence type="ECO:0000256" key="2">
    <source>
        <dbReference type="ARBA" id="ARBA00022448"/>
    </source>
</evidence>
<dbReference type="InterPro" id="IPR057290">
    <property type="entry name" value="CHX17_C"/>
</dbReference>
<organism evidence="14 15">
    <name type="scientific">Trema orientale</name>
    <name type="common">Charcoal tree</name>
    <name type="synonym">Celtis orientalis</name>
    <dbReference type="NCBI Taxonomy" id="63057"/>
    <lineage>
        <taxon>Eukaryota</taxon>
        <taxon>Viridiplantae</taxon>
        <taxon>Streptophyta</taxon>
        <taxon>Embryophyta</taxon>
        <taxon>Tracheophyta</taxon>
        <taxon>Spermatophyta</taxon>
        <taxon>Magnoliopsida</taxon>
        <taxon>eudicotyledons</taxon>
        <taxon>Gunneridae</taxon>
        <taxon>Pentapetalae</taxon>
        <taxon>rosids</taxon>
        <taxon>fabids</taxon>
        <taxon>Rosales</taxon>
        <taxon>Cannabaceae</taxon>
        <taxon>Trema</taxon>
    </lineage>
</organism>
<keyword evidence="4 10" id="KW-0812">Transmembrane</keyword>
<accession>A0A2P5FNU4</accession>
<evidence type="ECO:0000256" key="1">
    <source>
        <dbReference type="ARBA" id="ARBA00004141"/>
    </source>
</evidence>
<comment type="subcellular location">
    <subcellularLocation>
        <location evidence="1">Membrane</location>
        <topology evidence="1">Multi-pass membrane protein</topology>
    </subcellularLocation>
</comment>
<dbReference type="GO" id="GO:0003887">
    <property type="term" value="F:DNA-directed DNA polymerase activity"/>
    <property type="evidence" value="ECO:0007669"/>
    <property type="project" value="UniProtKB-KW"/>
</dbReference>
<feature type="transmembrane region" description="Helical" evidence="10">
    <location>
        <begin position="401"/>
        <end position="421"/>
    </location>
</feature>
<feature type="domain" description="Cation/H(+) antiporter C-terminal" evidence="13">
    <location>
        <begin position="650"/>
        <end position="807"/>
    </location>
</feature>
<evidence type="ECO:0000256" key="7">
    <source>
        <dbReference type="ARBA" id="ARBA00023065"/>
    </source>
</evidence>
<keyword evidence="5" id="KW-0630">Potassium</keyword>
<keyword evidence="14" id="KW-0808">Transferase</keyword>
<feature type="transmembrane region" description="Helical" evidence="10">
    <location>
        <begin position="218"/>
        <end position="241"/>
    </location>
</feature>
<dbReference type="GO" id="GO:0016020">
    <property type="term" value="C:membrane"/>
    <property type="evidence" value="ECO:0007669"/>
    <property type="project" value="UniProtKB-SubCell"/>
</dbReference>
<keyword evidence="2" id="KW-0813">Transport</keyword>
<evidence type="ECO:0000259" key="12">
    <source>
        <dbReference type="Pfam" id="PF23256"/>
    </source>
</evidence>
<dbReference type="AlphaFoldDB" id="A0A2P5FNU4"/>